<dbReference type="HOGENOM" id="CLU_040051_1_0_1"/>
<dbReference type="eggNOG" id="ENOG502QR9C">
    <property type="taxonomic scope" value="Eukaryota"/>
</dbReference>
<dbReference type="InterPro" id="IPR005198">
    <property type="entry name" value="Glyco_hydro_76"/>
</dbReference>
<dbReference type="InterPro" id="IPR053169">
    <property type="entry name" value="MUG_Protein"/>
</dbReference>
<sequence length="399" mass="45800">MPLENPNLEGYQVVRNTWLKFYNGSKKTFIAPKKCSGCYNDEKFVVWSISVAAQAVVDGARLYKELVPLVEPAIDIFQKYKNKHLKGYSAAENNGNDKDIYYDDDAQVASAMITAYEVTGNKKFLDQGRELVRFLMGGWNENPKAVNKGGMKWHINNPYLNSCTTAETAKACLQISKFIPDEEKVYVDFAANCIDWQIKKLQDKGDKLIMDGVQDTDPNVNTVKISYNTGTTLSAAAHLYHITKDKKWKDIADELAKAGINRNVFFYDRDYDNSLRYWRDSSYFVQLLIEGLADYLLFVPDAPEDLPAKIEEEIKRHMIMFYEYMRDEKDGLYLQSFEPHLTFKDVYETKYVKEFGGKKKWDLKGEDKDGDKPIKCLMGCGAAARIFFQGARVIPKVEY</sequence>
<dbReference type="GO" id="GO:0005975">
    <property type="term" value="P:carbohydrate metabolic process"/>
    <property type="evidence" value="ECO:0007669"/>
    <property type="project" value="InterPro"/>
</dbReference>
<dbReference type="OMA" id="YYDDNAH"/>
<protein>
    <submittedName>
        <fullName evidence="1">Piso0_000438 protein</fullName>
    </submittedName>
</protein>
<dbReference type="PANTHER" id="PTHR47791">
    <property type="entry name" value="MEIOTICALLY UP-REGULATED GENE 191 PROTEIN"/>
    <property type="match status" value="1"/>
</dbReference>
<reference evidence="1" key="1">
    <citation type="submission" date="2011-10" db="EMBL/GenBank/DDBJ databases">
        <authorList>
            <person name="Genoscope - CEA"/>
        </authorList>
    </citation>
    <scope>NUCLEOTIDE SEQUENCE</scope>
    <source>
        <strain evidence="1">CBS 7064</strain>
    </source>
</reference>
<dbReference type="EMBL" id="FO082058">
    <property type="protein sequence ID" value="CCE73401.1"/>
    <property type="molecule type" value="Genomic_DNA"/>
</dbReference>
<dbReference type="OrthoDB" id="9984024at2759"/>
<dbReference type="InParanoid" id="G8YVF7"/>
<dbReference type="Proteomes" id="UP000005222">
    <property type="component" value="Chromosome A"/>
</dbReference>
<accession>G8YVF7</accession>
<dbReference type="InterPro" id="IPR008928">
    <property type="entry name" value="6-hairpin_glycosidase_sf"/>
</dbReference>
<dbReference type="SUPFAM" id="SSF48208">
    <property type="entry name" value="Six-hairpin glycosidases"/>
    <property type="match status" value="1"/>
</dbReference>
<name>G8YVF7_PICSO</name>
<reference evidence="3" key="2">
    <citation type="journal article" date="2012" name="G3 (Bethesda)">
        <title>Pichia sorbitophila, an interspecies yeast hybrid reveals early steps of genome resolution following polyploidization.</title>
        <authorList>
            <person name="Leh Louis V."/>
            <person name="Despons L."/>
            <person name="Friedrich A."/>
            <person name="Martin T."/>
            <person name="Durrens P."/>
            <person name="Casaregola S."/>
            <person name="Neuveglise C."/>
            <person name="Fairhead C."/>
            <person name="Marck C."/>
            <person name="Cruz J.A."/>
            <person name="Straub M.L."/>
            <person name="Kugler V."/>
            <person name="Sacerdot C."/>
            <person name="Uzunov Z."/>
            <person name="Thierry A."/>
            <person name="Weiss S."/>
            <person name="Bleykasten C."/>
            <person name="De Montigny J."/>
            <person name="Jacques N."/>
            <person name="Jung P."/>
            <person name="Lemaire M."/>
            <person name="Mallet S."/>
            <person name="Morel G."/>
            <person name="Richard G.F."/>
            <person name="Sarkar A."/>
            <person name="Savel G."/>
            <person name="Schacherer J."/>
            <person name="Seret M.L."/>
            <person name="Talla E."/>
            <person name="Samson G."/>
            <person name="Jubin C."/>
            <person name="Poulain J."/>
            <person name="Vacherie B."/>
            <person name="Barbe V."/>
            <person name="Pelletier E."/>
            <person name="Sherman D.J."/>
            <person name="Westhof E."/>
            <person name="Weissenbach J."/>
            <person name="Baret P.V."/>
            <person name="Wincker P."/>
            <person name="Gaillardin C."/>
            <person name="Dujon B."/>
            <person name="Souciet J.L."/>
        </authorList>
    </citation>
    <scope>NUCLEOTIDE SEQUENCE [LARGE SCALE GENOMIC DNA]</scope>
    <source>
        <strain evidence="3">ATCC MYA-4447 / BCRC 22081 / CBS 7064 / NBRC 10061 / NRRL Y-12695</strain>
    </source>
</reference>
<evidence type="ECO:0000313" key="2">
    <source>
        <dbReference type="EMBL" id="CCE73401.1"/>
    </source>
</evidence>
<dbReference type="STRING" id="559304.G8YVF7"/>
<evidence type="ECO:0000313" key="1">
    <source>
        <dbReference type="EMBL" id="CCE72840.1"/>
    </source>
</evidence>
<gene>
    <name evidence="1" type="primary">Piso0_000438</name>
    <name evidence="1" type="ORF">GNLVRS01_PISO0A09350g</name>
    <name evidence="2" type="ORF">GNLVRS01_PISO0B09417g</name>
</gene>
<organism evidence="1 3">
    <name type="scientific">Pichia sorbitophila (strain ATCC MYA-4447 / BCRC 22081 / CBS 7064 / NBRC 10061 / NRRL Y-12695)</name>
    <name type="common">Hybrid yeast</name>
    <dbReference type="NCBI Taxonomy" id="559304"/>
    <lineage>
        <taxon>Eukaryota</taxon>
        <taxon>Fungi</taxon>
        <taxon>Dikarya</taxon>
        <taxon>Ascomycota</taxon>
        <taxon>Saccharomycotina</taxon>
        <taxon>Pichiomycetes</taxon>
        <taxon>Debaryomycetaceae</taxon>
        <taxon>Millerozyma</taxon>
    </lineage>
</organism>
<dbReference type="Gene3D" id="1.50.10.20">
    <property type="match status" value="1"/>
</dbReference>
<proteinExistence type="predicted"/>
<keyword evidence="3" id="KW-1185">Reference proteome</keyword>
<dbReference type="AlphaFoldDB" id="G8YVF7"/>
<dbReference type="Proteomes" id="UP000005222">
    <property type="component" value="Chromosome B"/>
</dbReference>
<dbReference type="Pfam" id="PF03663">
    <property type="entry name" value="Glyco_hydro_76"/>
    <property type="match status" value="1"/>
</dbReference>
<dbReference type="EMBL" id="FO082059">
    <property type="protein sequence ID" value="CCE72840.1"/>
    <property type="molecule type" value="Genomic_DNA"/>
</dbReference>
<evidence type="ECO:0000313" key="3">
    <source>
        <dbReference type="Proteomes" id="UP000005222"/>
    </source>
</evidence>
<dbReference type="PANTHER" id="PTHR47791:SF3">
    <property type="entry name" value="MEIOTICALLY UP-REGULATED GENE 191 PROTEIN"/>
    <property type="match status" value="1"/>
</dbReference>